<organism evidence="4 5">
    <name type="scientific">Rufibacter quisquiliarum</name>
    <dbReference type="NCBI Taxonomy" id="1549639"/>
    <lineage>
        <taxon>Bacteria</taxon>
        <taxon>Pseudomonadati</taxon>
        <taxon>Bacteroidota</taxon>
        <taxon>Cytophagia</taxon>
        <taxon>Cytophagales</taxon>
        <taxon>Hymenobacteraceae</taxon>
        <taxon>Rufibacter</taxon>
    </lineage>
</organism>
<comment type="caution">
    <text evidence="4">The sequence shown here is derived from an EMBL/GenBank/DDBJ whole genome shotgun (WGS) entry which is preliminary data.</text>
</comment>
<dbReference type="InterPro" id="IPR012910">
    <property type="entry name" value="Plug_dom"/>
</dbReference>
<keyword evidence="1" id="KW-0998">Cell outer membrane</keyword>
<keyword evidence="2" id="KW-0732">Signal</keyword>
<keyword evidence="5" id="KW-1185">Reference proteome</keyword>
<evidence type="ECO:0000259" key="3">
    <source>
        <dbReference type="Pfam" id="PF07715"/>
    </source>
</evidence>
<evidence type="ECO:0000313" key="5">
    <source>
        <dbReference type="Proteomes" id="UP000563094"/>
    </source>
</evidence>
<protein>
    <recommendedName>
        <fullName evidence="3">TonB-dependent receptor plug domain-containing protein</fullName>
    </recommendedName>
</protein>
<dbReference type="InterPro" id="IPR039426">
    <property type="entry name" value="TonB-dep_rcpt-like"/>
</dbReference>
<evidence type="ECO:0000313" key="4">
    <source>
        <dbReference type="EMBL" id="MBA9075921.1"/>
    </source>
</evidence>
<comment type="similarity">
    <text evidence="1">Belongs to the TonB-dependent receptor family.</text>
</comment>
<name>A0A839GQ05_9BACT</name>
<comment type="subcellular location">
    <subcellularLocation>
        <location evidence="1">Cell outer membrane</location>
        <topology evidence="1">Multi-pass membrane protein</topology>
    </subcellularLocation>
</comment>
<feature type="domain" description="TonB-dependent receptor plug" evidence="3">
    <location>
        <begin position="718"/>
        <end position="792"/>
    </location>
</feature>
<feature type="chain" id="PRO_5032369484" description="TonB-dependent receptor plug domain-containing protein" evidence="2">
    <location>
        <begin position="29"/>
        <end position="906"/>
    </location>
</feature>
<sequence length="906" mass="99654">MPLSTRTKISICLLLPLAALAFSAFAPAWQQSDLINRLVAKLTFLHNRYPQEKVYLHLDKPYYAAGEDIWFKAYLVNAHDHTPSTHSRVLYVELITPENTFFRTAVFRLSKGQGAGNMELPDDIPEGMYRLRAYTSWMQNFDEDYVYHQNLNIFSPRKTDLVSTTAFTYKRQGAGDSVLVNLRLLNYQEKPLAQTAVAYSTSYDKKASSKKITTNADGKALLRLYLPDGASQSPKLHFTVEQGGRALNHTIAFPQKQEQIDLQFFPEGGNLVSGLWNTIAFKAVDANGLGKEVQGGIYNQQGQKLLDFKSQKFGMGRFGFVPEAGKKYTARLTTKGAAKEYALPEPQQKGFILTVDSKAPENLRVKFYTLGFSPDSTGRPKTLTLVGQVRGEILYAAVSPTARDVFQVEIPASKFPTGIVQFTVFSEKGEPLAERLVFVKHSPQLQLTLTPDKPAYKPREKVTLQLQAKDEAGAPVAGHFSLAVTDQKAVIPAPNAANIVSYLLMSSDLKGYIEEPSYYFTSSSPEVATALDNLMLTQGWRRFIWKDLLLDKFPSTSFKAEKGLYLSGTSTKLTGQPDAYASVVISDLNNLKSTITIQTDDRGKFSFPLDSFTDSSNLVVKSSKGVGSMLVLDNNLPQIQVHPQAPYHPVPAPFSNEVWTYLQRNREQLKLDQYSGKSSILLQQVIVRGRKEEERPAASGNLHATPDYILKGSDLSPGINIIQSLQGRVAGLQVTNGQVSMRGGGSPLYLLDGMPSDAQFIQSINPNEVESVEVLKPGASSAIYGGQGGNGVIAINLKKGGSSSSNTSPTGGAAAQLPGTATYQGLYYSKTREFYQPKYDKPDTSNVVMPDLRTTLFWSPTVQTDATGKAEITFYAADQKTTYQAVLQGMTATGKVGYLRNSFLVK</sequence>
<keyword evidence="1" id="KW-0472">Membrane</keyword>
<dbReference type="Pfam" id="PF07715">
    <property type="entry name" value="Plug"/>
    <property type="match status" value="1"/>
</dbReference>
<gene>
    <name evidence="4" type="ORF">FHS90_000623</name>
</gene>
<dbReference type="PROSITE" id="PS52016">
    <property type="entry name" value="TONB_DEPENDENT_REC_3"/>
    <property type="match status" value="1"/>
</dbReference>
<dbReference type="InterPro" id="IPR037066">
    <property type="entry name" value="Plug_dom_sf"/>
</dbReference>
<reference evidence="4 5" key="1">
    <citation type="submission" date="2020-08" db="EMBL/GenBank/DDBJ databases">
        <title>Genomic Encyclopedia of Type Strains, Phase IV (KMG-IV): sequencing the most valuable type-strain genomes for metagenomic binning, comparative biology and taxonomic classification.</title>
        <authorList>
            <person name="Goeker M."/>
        </authorList>
    </citation>
    <scope>NUCLEOTIDE SEQUENCE [LARGE SCALE GENOMIC DNA]</scope>
    <source>
        <strain evidence="4 5">DSM 29854</strain>
    </source>
</reference>
<evidence type="ECO:0000256" key="2">
    <source>
        <dbReference type="SAM" id="SignalP"/>
    </source>
</evidence>
<keyword evidence="1" id="KW-1134">Transmembrane beta strand</keyword>
<dbReference type="SUPFAM" id="SSF56935">
    <property type="entry name" value="Porins"/>
    <property type="match status" value="1"/>
</dbReference>
<dbReference type="Proteomes" id="UP000563094">
    <property type="component" value="Unassembled WGS sequence"/>
</dbReference>
<feature type="signal peptide" evidence="2">
    <location>
        <begin position="1"/>
        <end position="28"/>
    </location>
</feature>
<accession>A0A839GQ05</accession>
<dbReference type="Gene3D" id="2.170.130.10">
    <property type="entry name" value="TonB-dependent receptor, plug domain"/>
    <property type="match status" value="1"/>
</dbReference>
<evidence type="ECO:0000256" key="1">
    <source>
        <dbReference type="PROSITE-ProRule" id="PRU01360"/>
    </source>
</evidence>
<dbReference type="AlphaFoldDB" id="A0A839GQ05"/>
<dbReference type="RefSeq" id="WP_066832849.1">
    <property type="nucleotide sequence ID" value="NZ_JACJIQ010000002.1"/>
</dbReference>
<keyword evidence="1" id="KW-0812">Transmembrane</keyword>
<dbReference type="GO" id="GO:0009279">
    <property type="term" value="C:cell outer membrane"/>
    <property type="evidence" value="ECO:0007669"/>
    <property type="project" value="UniProtKB-SubCell"/>
</dbReference>
<dbReference type="Gene3D" id="2.60.40.1930">
    <property type="match status" value="1"/>
</dbReference>
<dbReference type="EMBL" id="JACJIQ010000002">
    <property type="protein sequence ID" value="MBA9075921.1"/>
    <property type="molecule type" value="Genomic_DNA"/>
</dbReference>
<keyword evidence="1" id="KW-0813">Transport</keyword>
<proteinExistence type="inferred from homology"/>